<keyword evidence="10" id="KW-1185">Reference proteome</keyword>
<organism evidence="9 10">
    <name type="scientific">Erythrocercus mccallii</name>
    <dbReference type="NCBI Taxonomy" id="107208"/>
    <lineage>
        <taxon>Eukaryota</taxon>
        <taxon>Metazoa</taxon>
        <taxon>Chordata</taxon>
        <taxon>Craniata</taxon>
        <taxon>Vertebrata</taxon>
        <taxon>Euteleostomi</taxon>
        <taxon>Archelosauria</taxon>
        <taxon>Archosauria</taxon>
        <taxon>Dinosauria</taxon>
        <taxon>Saurischia</taxon>
        <taxon>Theropoda</taxon>
        <taxon>Coelurosauria</taxon>
        <taxon>Aves</taxon>
        <taxon>Neognathae</taxon>
        <taxon>Neoaves</taxon>
        <taxon>Telluraves</taxon>
        <taxon>Australaves</taxon>
        <taxon>Passeriformes</taxon>
        <taxon>Corvoidea</taxon>
        <taxon>Dicruridae</taxon>
        <taxon>Erythrocercus</taxon>
    </lineage>
</organism>
<feature type="chain" id="PRO_5029916146" evidence="6">
    <location>
        <begin position="19"/>
        <end position="270"/>
    </location>
</feature>
<feature type="non-terminal residue" evidence="9">
    <location>
        <position position="1"/>
    </location>
</feature>
<dbReference type="SMART" id="SM00406">
    <property type="entry name" value="IGv"/>
    <property type="match status" value="1"/>
</dbReference>
<dbReference type="PANTHER" id="PTHR16423">
    <property type="entry name" value="TREM-LIKE TRANSCRIPT PROTEIN"/>
    <property type="match status" value="1"/>
</dbReference>
<reference evidence="9 10" key="1">
    <citation type="submission" date="2019-09" db="EMBL/GenBank/DDBJ databases">
        <title>Bird 10,000 Genomes (B10K) Project - Family phase.</title>
        <authorList>
            <person name="Zhang G."/>
        </authorList>
    </citation>
    <scope>NUCLEOTIDE SEQUENCE [LARGE SCALE GENOMIC DNA]</scope>
    <source>
        <strain evidence="9">B10K-DU-002-60</strain>
        <tissue evidence="9">Muscle</tissue>
    </source>
</reference>
<evidence type="ECO:0000256" key="6">
    <source>
        <dbReference type="SAM" id="SignalP"/>
    </source>
</evidence>
<keyword evidence="3" id="KW-0393">Immunoglobulin domain</keyword>
<accession>A0A7K5PZZ3</accession>
<name>A0A7K5PZZ3_9CORV</name>
<evidence type="ECO:0000259" key="7">
    <source>
        <dbReference type="SMART" id="SM00406"/>
    </source>
</evidence>
<evidence type="ECO:0000256" key="5">
    <source>
        <dbReference type="SAM" id="Phobius"/>
    </source>
</evidence>
<evidence type="ECO:0000313" key="10">
    <source>
        <dbReference type="Proteomes" id="UP000532437"/>
    </source>
</evidence>
<dbReference type="GO" id="GO:0038023">
    <property type="term" value="F:signaling receptor activity"/>
    <property type="evidence" value="ECO:0007669"/>
    <property type="project" value="TreeGrafter"/>
</dbReference>
<dbReference type="AlphaFoldDB" id="A0A7K5PZZ3"/>
<feature type="signal peptide" evidence="6">
    <location>
        <begin position="1"/>
        <end position="18"/>
    </location>
</feature>
<evidence type="ECO:0000256" key="2">
    <source>
        <dbReference type="ARBA" id="ARBA00023157"/>
    </source>
</evidence>
<feature type="compositionally biased region" description="Basic and acidic residues" evidence="4">
    <location>
        <begin position="188"/>
        <end position="201"/>
    </location>
</feature>
<dbReference type="InterPro" id="IPR052314">
    <property type="entry name" value="Immune_rcpt_domain"/>
</dbReference>
<proteinExistence type="predicted"/>
<evidence type="ECO:0000256" key="1">
    <source>
        <dbReference type="ARBA" id="ARBA00022729"/>
    </source>
</evidence>
<dbReference type="SMART" id="SM00409">
    <property type="entry name" value="IG"/>
    <property type="match status" value="1"/>
</dbReference>
<protein>
    <submittedName>
        <fullName evidence="9">TRML4 protein</fullName>
    </submittedName>
</protein>
<evidence type="ECO:0000256" key="4">
    <source>
        <dbReference type="SAM" id="MobiDB-lite"/>
    </source>
</evidence>
<dbReference type="InterPro" id="IPR003599">
    <property type="entry name" value="Ig_sub"/>
</dbReference>
<feature type="non-terminal residue" evidence="9">
    <location>
        <position position="270"/>
    </location>
</feature>
<keyword evidence="5" id="KW-1133">Transmembrane helix</keyword>
<dbReference type="Gene3D" id="2.60.40.10">
    <property type="entry name" value="Immunoglobulins"/>
    <property type="match status" value="1"/>
</dbReference>
<keyword evidence="1 6" id="KW-0732">Signal</keyword>
<dbReference type="EMBL" id="VZRG01003326">
    <property type="protein sequence ID" value="NWT60671.1"/>
    <property type="molecule type" value="Genomic_DNA"/>
</dbReference>
<dbReference type="Proteomes" id="UP000532437">
    <property type="component" value="Unassembled WGS sequence"/>
</dbReference>
<keyword evidence="2" id="KW-1015">Disulfide bond</keyword>
<dbReference type="Pfam" id="PF07686">
    <property type="entry name" value="V-set"/>
    <property type="match status" value="1"/>
</dbReference>
<keyword evidence="5" id="KW-0812">Transmembrane</keyword>
<gene>
    <name evidence="9" type="primary">Treml4</name>
    <name evidence="9" type="ORF">ERYMCC_R11210</name>
</gene>
<comment type="caution">
    <text evidence="9">The sequence shown here is derived from an EMBL/GenBank/DDBJ whole genome shotgun (WGS) entry which is preliminary data.</text>
</comment>
<keyword evidence="5" id="KW-0472">Membrane</keyword>
<feature type="transmembrane region" description="Helical" evidence="5">
    <location>
        <begin position="155"/>
        <end position="178"/>
    </location>
</feature>
<sequence length="270" mass="30142">LFLFLLLLILRTCNRLQGQTPEAQRRREGDTLYFECPYAAQTENWQTKYWCLLVDGGRCQELVFAYSGRSEQSQNGRIKIKDDTASKTVSITMVDLKAEDSGTYFCAFYKSYNNYVPLRTISLTVFKAHIPPVFQGPSSTQQRSQATSLSNGNTFIILSVVLLILLLLALLTSVALGVRHYKLLARTGNREAEDTSDRAEGRAQPGSTGSREGSQDDTKGPAYINLDVQSPSSPEDPLYCNVEPSQAPRKPQHVEYAVIAFSQSPRNSRE</sequence>
<feature type="region of interest" description="Disordered" evidence="4">
    <location>
        <begin position="188"/>
        <end position="253"/>
    </location>
</feature>
<evidence type="ECO:0000259" key="8">
    <source>
        <dbReference type="SMART" id="SM00409"/>
    </source>
</evidence>
<dbReference type="InterPro" id="IPR036179">
    <property type="entry name" value="Ig-like_dom_sf"/>
</dbReference>
<evidence type="ECO:0000313" key="9">
    <source>
        <dbReference type="EMBL" id="NWT60671.1"/>
    </source>
</evidence>
<feature type="domain" description="Immunoglobulin V-set" evidence="7">
    <location>
        <begin position="31"/>
        <end position="108"/>
    </location>
</feature>
<dbReference type="InterPro" id="IPR013106">
    <property type="entry name" value="Ig_V-set"/>
</dbReference>
<dbReference type="GO" id="GO:0009986">
    <property type="term" value="C:cell surface"/>
    <property type="evidence" value="ECO:0007669"/>
    <property type="project" value="TreeGrafter"/>
</dbReference>
<feature type="domain" description="Immunoglobulin" evidence="8">
    <location>
        <begin position="21"/>
        <end position="126"/>
    </location>
</feature>
<dbReference type="PANTHER" id="PTHR16423:SF6">
    <property type="entry name" value="TRIGGERING RECEPTOR EXPRESSED ON MYELOID CELLS 2-RELATED"/>
    <property type="match status" value="1"/>
</dbReference>
<evidence type="ECO:0000256" key="3">
    <source>
        <dbReference type="ARBA" id="ARBA00023319"/>
    </source>
</evidence>
<dbReference type="SUPFAM" id="SSF48726">
    <property type="entry name" value="Immunoglobulin"/>
    <property type="match status" value="1"/>
</dbReference>
<dbReference type="InterPro" id="IPR013783">
    <property type="entry name" value="Ig-like_fold"/>
</dbReference>